<evidence type="ECO:0000313" key="3">
    <source>
        <dbReference type="Proteomes" id="UP000887013"/>
    </source>
</evidence>
<dbReference type="EMBL" id="BMAW01054875">
    <property type="protein sequence ID" value="GFS98359.1"/>
    <property type="molecule type" value="Genomic_DNA"/>
</dbReference>
<comment type="caution">
    <text evidence="2">The sequence shown here is derived from an EMBL/GenBank/DDBJ whole genome shotgun (WGS) entry which is preliminary data.</text>
</comment>
<evidence type="ECO:0000313" key="2">
    <source>
        <dbReference type="EMBL" id="GFS98359.1"/>
    </source>
</evidence>
<protein>
    <submittedName>
        <fullName evidence="2">Uncharacterized protein</fullName>
    </submittedName>
</protein>
<sequence>MIHSVPINRMHSSYKRSTLSSKHHYLIQEIYKEEKSFDSRVPQDHVPDMVKANQHNTQRPLEKKNPTLDDLTRPVAEPEAGCVCAECGDETQMKD</sequence>
<gene>
    <name evidence="2" type="ORF">NPIL_395931</name>
</gene>
<evidence type="ECO:0000256" key="1">
    <source>
        <dbReference type="SAM" id="MobiDB-lite"/>
    </source>
</evidence>
<dbReference type="AlphaFoldDB" id="A0A8X6N7F4"/>
<feature type="region of interest" description="Disordered" evidence="1">
    <location>
        <begin position="52"/>
        <end position="74"/>
    </location>
</feature>
<keyword evidence="3" id="KW-1185">Reference proteome</keyword>
<reference evidence="2" key="1">
    <citation type="submission" date="2020-08" db="EMBL/GenBank/DDBJ databases">
        <title>Multicomponent nature underlies the extraordinary mechanical properties of spider dragline silk.</title>
        <authorList>
            <person name="Kono N."/>
            <person name="Nakamura H."/>
            <person name="Mori M."/>
            <person name="Yoshida Y."/>
            <person name="Ohtoshi R."/>
            <person name="Malay A.D."/>
            <person name="Moran D.A.P."/>
            <person name="Tomita M."/>
            <person name="Numata K."/>
            <person name="Arakawa K."/>
        </authorList>
    </citation>
    <scope>NUCLEOTIDE SEQUENCE</scope>
</reference>
<name>A0A8X6N7F4_NEPPI</name>
<dbReference type="Proteomes" id="UP000887013">
    <property type="component" value="Unassembled WGS sequence"/>
</dbReference>
<accession>A0A8X6N7F4</accession>
<organism evidence="2 3">
    <name type="scientific">Nephila pilipes</name>
    <name type="common">Giant wood spider</name>
    <name type="synonym">Nephila maculata</name>
    <dbReference type="NCBI Taxonomy" id="299642"/>
    <lineage>
        <taxon>Eukaryota</taxon>
        <taxon>Metazoa</taxon>
        <taxon>Ecdysozoa</taxon>
        <taxon>Arthropoda</taxon>
        <taxon>Chelicerata</taxon>
        <taxon>Arachnida</taxon>
        <taxon>Araneae</taxon>
        <taxon>Araneomorphae</taxon>
        <taxon>Entelegynae</taxon>
        <taxon>Araneoidea</taxon>
        <taxon>Nephilidae</taxon>
        <taxon>Nephila</taxon>
    </lineage>
</organism>
<feature type="compositionally biased region" description="Basic and acidic residues" evidence="1">
    <location>
        <begin position="60"/>
        <end position="72"/>
    </location>
</feature>
<proteinExistence type="predicted"/>